<protein>
    <recommendedName>
        <fullName evidence="1">F-box domain-containing protein</fullName>
    </recommendedName>
</protein>
<dbReference type="Proteomes" id="UP001249851">
    <property type="component" value="Unassembled WGS sequence"/>
</dbReference>
<dbReference type="InterPro" id="IPR036047">
    <property type="entry name" value="F-box-like_dom_sf"/>
</dbReference>
<sequence length="268" mass="31050">MATISVPHIPEELIGKIVIFLPLKDVSNCMLVCKHWHELLSSGLFWKNYVQKNFDISDEKFPTGHLQVWQDPDFAYYWDDNEDKSNIYVFSEPPRRWKCGIVHPANFTIESHKDIKYKDFLRAVRILLRTQKAATELELDCGAYGNESDGEVEVCLIPWNKDSLPRAEDIINFFHFNPEMCEDPSTDSEVPSDDEDCDDEDYVSWNTLRSFSDDKQKAKTFFNWFKKTFTPFVRILIGCDKMNPVPFFILAQLSPGWVGGVLTSLTLT</sequence>
<organism evidence="2 3">
    <name type="scientific">Acropora cervicornis</name>
    <name type="common">Staghorn coral</name>
    <dbReference type="NCBI Taxonomy" id="6130"/>
    <lineage>
        <taxon>Eukaryota</taxon>
        <taxon>Metazoa</taxon>
        <taxon>Cnidaria</taxon>
        <taxon>Anthozoa</taxon>
        <taxon>Hexacorallia</taxon>
        <taxon>Scleractinia</taxon>
        <taxon>Astrocoeniina</taxon>
        <taxon>Acroporidae</taxon>
        <taxon>Acropora</taxon>
    </lineage>
</organism>
<dbReference type="InterPro" id="IPR001810">
    <property type="entry name" value="F-box_dom"/>
</dbReference>
<evidence type="ECO:0000313" key="3">
    <source>
        <dbReference type="Proteomes" id="UP001249851"/>
    </source>
</evidence>
<feature type="domain" description="F-box" evidence="1">
    <location>
        <begin position="3"/>
        <end position="49"/>
    </location>
</feature>
<dbReference type="PROSITE" id="PS50181">
    <property type="entry name" value="FBOX"/>
    <property type="match status" value="1"/>
</dbReference>
<dbReference type="AlphaFoldDB" id="A0AAD9V7H2"/>
<gene>
    <name evidence="2" type="ORF">P5673_012211</name>
</gene>
<comment type="caution">
    <text evidence="2">The sequence shown here is derived from an EMBL/GenBank/DDBJ whole genome shotgun (WGS) entry which is preliminary data.</text>
</comment>
<dbReference type="Gene3D" id="1.20.1280.50">
    <property type="match status" value="1"/>
</dbReference>
<name>A0AAD9V7H2_ACRCE</name>
<dbReference type="Pfam" id="PF12937">
    <property type="entry name" value="F-box-like"/>
    <property type="match status" value="1"/>
</dbReference>
<dbReference type="EMBL" id="JARQWQ010000023">
    <property type="protein sequence ID" value="KAK2564004.1"/>
    <property type="molecule type" value="Genomic_DNA"/>
</dbReference>
<keyword evidence="3" id="KW-1185">Reference proteome</keyword>
<dbReference type="CDD" id="cd09917">
    <property type="entry name" value="F-box_SF"/>
    <property type="match status" value="1"/>
</dbReference>
<accession>A0AAD9V7H2</accession>
<reference evidence="2" key="2">
    <citation type="journal article" date="2023" name="Science">
        <title>Genomic signatures of disease resistance in endangered staghorn corals.</title>
        <authorList>
            <person name="Vollmer S.V."/>
            <person name="Selwyn J.D."/>
            <person name="Despard B.A."/>
            <person name="Roesel C.L."/>
        </authorList>
    </citation>
    <scope>NUCLEOTIDE SEQUENCE</scope>
    <source>
        <strain evidence="2">K2</strain>
    </source>
</reference>
<reference evidence="2" key="1">
    <citation type="journal article" date="2023" name="G3 (Bethesda)">
        <title>Whole genome assembly and annotation of the endangered Caribbean coral Acropora cervicornis.</title>
        <authorList>
            <person name="Selwyn J.D."/>
            <person name="Vollmer S.V."/>
        </authorList>
    </citation>
    <scope>NUCLEOTIDE SEQUENCE</scope>
    <source>
        <strain evidence="2">K2</strain>
    </source>
</reference>
<dbReference type="SMART" id="SM00256">
    <property type="entry name" value="FBOX"/>
    <property type="match status" value="1"/>
</dbReference>
<dbReference type="SUPFAM" id="SSF81383">
    <property type="entry name" value="F-box domain"/>
    <property type="match status" value="1"/>
</dbReference>
<evidence type="ECO:0000259" key="1">
    <source>
        <dbReference type="PROSITE" id="PS50181"/>
    </source>
</evidence>
<evidence type="ECO:0000313" key="2">
    <source>
        <dbReference type="EMBL" id="KAK2564004.1"/>
    </source>
</evidence>
<proteinExistence type="predicted"/>